<dbReference type="AlphaFoldDB" id="A0A8J3QM54"/>
<feature type="transmembrane region" description="Helical" evidence="7">
    <location>
        <begin position="370"/>
        <end position="393"/>
    </location>
</feature>
<feature type="transmembrane region" description="Helical" evidence="7">
    <location>
        <begin position="328"/>
        <end position="350"/>
    </location>
</feature>
<dbReference type="RefSeq" id="WP_203917188.1">
    <property type="nucleotide sequence ID" value="NZ_BONZ01000015.1"/>
</dbReference>
<gene>
    <name evidence="9" type="ORF">Raf01_16750</name>
</gene>
<evidence type="ECO:0000313" key="10">
    <source>
        <dbReference type="Proteomes" id="UP000642748"/>
    </source>
</evidence>
<protein>
    <recommendedName>
        <fullName evidence="8">ABC3 transporter permease C-terminal domain-containing protein</fullName>
    </recommendedName>
</protein>
<dbReference type="InterPro" id="IPR003838">
    <property type="entry name" value="ABC3_permease_C"/>
</dbReference>
<keyword evidence="2" id="KW-1003">Cell membrane</keyword>
<comment type="subcellular location">
    <subcellularLocation>
        <location evidence="1">Cell membrane</location>
        <topology evidence="1">Multi-pass membrane protein</topology>
    </subcellularLocation>
</comment>
<feature type="transmembrane region" description="Helical" evidence="7">
    <location>
        <begin position="925"/>
        <end position="947"/>
    </location>
</feature>
<dbReference type="EMBL" id="BONZ01000015">
    <property type="protein sequence ID" value="GIH13503.1"/>
    <property type="molecule type" value="Genomic_DNA"/>
</dbReference>
<keyword evidence="4 7" id="KW-1133">Transmembrane helix</keyword>
<evidence type="ECO:0000256" key="2">
    <source>
        <dbReference type="ARBA" id="ARBA00022475"/>
    </source>
</evidence>
<evidence type="ECO:0000256" key="6">
    <source>
        <dbReference type="SAM" id="MobiDB-lite"/>
    </source>
</evidence>
<keyword evidence="10" id="KW-1185">Reference proteome</keyword>
<keyword evidence="5 7" id="KW-0472">Membrane</keyword>
<evidence type="ECO:0000256" key="3">
    <source>
        <dbReference type="ARBA" id="ARBA00022692"/>
    </source>
</evidence>
<comment type="caution">
    <text evidence="9">The sequence shown here is derived from an EMBL/GenBank/DDBJ whole genome shotgun (WGS) entry which is preliminary data.</text>
</comment>
<feature type="transmembrane region" description="Helical" evidence="7">
    <location>
        <begin position="421"/>
        <end position="440"/>
    </location>
</feature>
<organism evidence="9 10">
    <name type="scientific">Rugosimonospora africana</name>
    <dbReference type="NCBI Taxonomy" id="556532"/>
    <lineage>
        <taxon>Bacteria</taxon>
        <taxon>Bacillati</taxon>
        <taxon>Actinomycetota</taxon>
        <taxon>Actinomycetes</taxon>
        <taxon>Micromonosporales</taxon>
        <taxon>Micromonosporaceae</taxon>
        <taxon>Rugosimonospora</taxon>
    </lineage>
</organism>
<sequence length="1052" mass="105992">MLAVALGAIRARSTQAAALLVIAVLVTAAAVAAPFFVLAATGTVAARDVSVAPVAQRLVTARQDLSLDGGAAAIQQTRDQIGKDLSLPRFDQVGGVTVTGSVLGPAGGAASSLAIRDGVCGQVKVQGGCPSATGDAMLSSRTASALGVRVGDPVTFRAPAISRLVQLRVSGVYLPRDAGSLYWGAGGLLAEAPAAAQDSTLPSGPPDAVFVSEDTLVATRSQQATVTVDAISTPAALTVDRLPGLAQAVNDQLGRLKSDEYQVDTSLPDLISRIQADQRVIVLGVPLGAGELVLFGWFALFLAVTTGATARRADLGLLKLRGLPSRRVWGLAVQQSALPVLLGVPPGALLGWLLARILAGGIGEAGQLRLAVLLAVAAAAVAVLGGLLAALVAERRTVRADVVELLRRTPSRRRAGRLRRILRPELIDFALAALALAGVYQVHASAAGEDAGLVVIAPGLVAFAAGLLVARLLVPVASRSASRALRAGRLRGTLTATYLARRPGLERLFALLTIAVAVLGYAALAWDTSAAAQHDRAAQELGADRVLTLGPVPGSRLLAAVRSADPSGRYAMAAVQAHTRSGVPAVLAVDTSRLAAVATWNPHYGPAPAALVPMLHPPAPAPVRMVAGGLALDVTVRATSGGPVYLVANLTAPDGRRILLRYGPVSLGAHRYDAASPACVRAPGCRLDGFGVTSGFNPAGQPLTRPGPGLDLTLTALTGTAGGDGDGDGAGTAGDGTSGGDGGGTAGDGGSADLAGFRQPSRWRPTTDPAAAGPVLSSGPDGLRVALPPGDAINQSTKPDGQVYLVDAPTPVPVLLAGQLREAGLAGNPGVDLFGSEVVPIRVAAQVSALPRLGSAGALVDLDYADRLVDDGGGAVTAQVWLAAGAPSSIVDKLGAAGLYVVSDDTIGRRQDGYSDSGPGAALRFQLLGAVLAVVLAAAGLVQLAAVERGPRSEELTALRGQGLPVPAARAVAFGGYGWLAGAALLTGLLVAPVDRLVTGATVPLFVDSWAVLPPPALLRPGGLLIAAAATIAVLGATAAVVGRALMRRVYR</sequence>
<name>A0A8J3QM54_9ACTN</name>
<reference evidence="9" key="1">
    <citation type="submission" date="2021-01" db="EMBL/GenBank/DDBJ databases">
        <title>Whole genome shotgun sequence of Rugosimonospora africana NBRC 104875.</title>
        <authorList>
            <person name="Komaki H."/>
            <person name="Tamura T."/>
        </authorList>
    </citation>
    <scope>NUCLEOTIDE SEQUENCE</scope>
    <source>
        <strain evidence="9">NBRC 104875</strain>
    </source>
</reference>
<evidence type="ECO:0000256" key="7">
    <source>
        <dbReference type="SAM" id="Phobius"/>
    </source>
</evidence>
<evidence type="ECO:0000256" key="5">
    <source>
        <dbReference type="ARBA" id="ARBA00023136"/>
    </source>
</evidence>
<keyword evidence="3 7" id="KW-0812">Transmembrane</keyword>
<feature type="domain" description="ABC3 transporter permease C-terminal" evidence="8">
    <location>
        <begin position="293"/>
        <end position="391"/>
    </location>
</feature>
<feature type="region of interest" description="Disordered" evidence="6">
    <location>
        <begin position="715"/>
        <end position="783"/>
    </location>
</feature>
<evidence type="ECO:0000256" key="4">
    <source>
        <dbReference type="ARBA" id="ARBA00022989"/>
    </source>
</evidence>
<feature type="compositionally biased region" description="Gly residues" evidence="6">
    <location>
        <begin position="720"/>
        <end position="750"/>
    </location>
</feature>
<feature type="transmembrane region" description="Helical" evidence="7">
    <location>
        <begin position="968"/>
        <end position="992"/>
    </location>
</feature>
<evidence type="ECO:0000313" key="9">
    <source>
        <dbReference type="EMBL" id="GIH13503.1"/>
    </source>
</evidence>
<evidence type="ECO:0000256" key="1">
    <source>
        <dbReference type="ARBA" id="ARBA00004651"/>
    </source>
</evidence>
<feature type="transmembrane region" description="Helical" evidence="7">
    <location>
        <begin position="1024"/>
        <end position="1047"/>
    </location>
</feature>
<dbReference type="Proteomes" id="UP000642748">
    <property type="component" value="Unassembled WGS sequence"/>
</dbReference>
<accession>A0A8J3QM54</accession>
<proteinExistence type="predicted"/>
<dbReference type="Pfam" id="PF02687">
    <property type="entry name" value="FtsX"/>
    <property type="match status" value="1"/>
</dbReference>
<dbReference type="GO" id="GO:0005886">
    <property type="term" value="C:plasma membrane"/>
    <property type="evidence" value="ECO:0007669"/>
    <property type="project" value="UniProtKB-SubCell"/>
</dbReference>
<feature type="transmembrane region" description="Helical" evidence="7">
    <location>
        <begin position="280"/>
        <end position="307"/>
    </location>
</feature>
<feature type="transmembrane region" description="Helical" evidence="7">
    <location>
        <begin position="452"/>
        <end position="474"/>
    </location>
</feature>
<evidence type="ECO:0000259" key="8">
    <source>
        <dbReference type="Pfam" id="PF02687"/>
    </source>
</evidence>
<feature type="transmembrane region" description="Helical" evidence="7">
    <location>
        <begin position="508"/>
        <end position="526"/>
    </location>
</feature>